<proteinExistence type="inferred from homology"/>
<dbReference type="EMBL" id="LXPE01000001">
    <property type="protein sequence ID" value="OBA29210.1"/>
    <property type="molecule type" value="Genomic_DNA"/>
</dbReference>
<evidence type="ECO:0000256" key="4">
    <source>
        <dbReference type="ARBA" id="ARBA00022989"/>
    </source>
</evidence>
<evidence type="ECO:0000256" key="2">
    <source>
        <dbReference type="ARBA" id="ARBA00007590"/>
    </source>
</evidence>
<dbReference type="Gene3D" id="1.10.10.1740">
    <property type="entry name" value="Transmembrane protein 14-like"/>
    <property type="match status" value="1"/>
</dbReference>
<evidence type="ECO:0000313" key="8">
    <source>
        <dbReference type="Proteomes" id="UP000092321"/>
    </source>
</evidence>
<feature type="transmembrane region" description="Helical" evidence="6">
    <location>
        <begin position="82"/>
        <end position="99"/>
    </location>
</feature>
<organism evidence="7 8">
    <name type="scientific">Hanseniaspora valbyensis NRRL Y-1626</name>
    <dbReference type="NCBI Taxonomy" id="766949"/>
    <lineage>
        <taxon>Eukaryota</taxon>
        <taxon>Fungi</taxon>
        <taxon>Dikarya</taxon>
        <taxon>Ascomycota</taxon>
        <taxon>Saccharomycotina</taxon>
        <taxon>Saccharomycetes</taxon>
        <taxon>Saccharomycodales</taxon>
        <taxon>Saccharomycodaceae</taxon>
        <taxon>Hanseniaspora</taxon>
    </lineage>
</organism>
<feature type="transmembrane region" description="Helical" evidence="6">
    <location>
        <begin position="29"/>
        <end position="46"/>
    </location>
</feature>
<gene>
    <name evidence="7" type="ORF">HANVADRAFT_268</name>
</gene>
<keyword evidence="4 6" id="KW-1133">Transmembrane helix</keyword>
<dbReference type="InterPro" id="IPR005349">
    <property type="entry name" value="TMEM14"/>
</dbReference>
<evidence type="ECO:0000313" key="7">
    <source>
        <dbReference type="EMBL" id="OBA29210.1"/>
    </source>
</evidence>
<dbReference type="InterPro" id="IPR044890">
    <property type="entry name" value="TMEM14_sf"/>
</dbReference>
<dbReference type="AlphaFoldDB" id="A0A1B7TKE0"/>
<comment type="caution">
    <text evidence="7">The sequence shown here is derived from an EMBL/GenBank/DDBJ whole genome shotgun (WGS) entry which is preliminary data.</text>
</comment>
<sequence length="106" mass="11345">MDHLAFTLGGLTALGGSIGYFKTQSKPSLIGGVAIGSAYAVSGYYFRQAEVETGLAVALVTSTLLTFVGGRRSFATEFKKPVPLVLLTLGTIGLGYYTFKYKQFYL</sequence>
<evidence type="ECO:0000256" key="1">
    <source>
        <dbReference type="ARBA" id="ARBA00004370"/>
    </source>
</evidence>
<evidence type="ECO:0000256" key="3">
    <source>
        <dbReference type="ARBA" id="ARBA00022692"/>
    </source>
</evidence>
<keyword evidence="5 6" id="KW-0472">Membrane</keyword>
<keyword evidence="8" id="KW-1185">Reference proteome</keyword>
<evidence type="ECO:0008006" key="9">
    <source>
        <dbReference type="Google" id="ProtNLM"/>
    </source>
</evidence>
<dbReference type="Pfam" id="PF03647">
    <property type="entry name" value="Tmemb_14"/>
    <property type="match status" value="1"/>
</dbReference>
<evidence type="ECO:0000256" key="6">
    <source>
        <dbReference type="SAM" id="Phobius"/>
    </source>
</evidence>
<comment type="similarity">
    <text evidence="2">Belongs to the TMEM14 family.</text>
</comment>
<protein>
    <recommendedName>
        <fullName evidence="9">TMEM14-domain-containing protein</fullName>
    </recommendedName>
</protein>
<dbReference type="Proteomes" id="UP000092321">
    <property type="component" value="Unassembled WGS sequence"/>
</dbReference>
<dbReference type="OrthoDB" id="5620at2759"/>
<feature type="transmembrane region" description="Helical" evidence="6">
    <location>
        <begin position="53"/>
        <end position="70"/>
    </location>
</feature>
<comment type="subcellular location">
    <subcellularLocation>
        <location evidence="1">Membrane</location>
    </subcellularLocation>
</comment>
<name>A0A1B7TKE0_9ASCO</name>
<reference evidence="8" key="1">
    <citation type="journal article" date="2016" name="Proc. Natl. Acad. Sci. U.S.A.">
        <title>Comparative genomics of biotechnologically important yeasts.</title>
        <authorList>
            <person name="Riley R."/>
            <person name="Haridas S."/>
            <person name="Wolfe K.H."/>
            <person name="Lopes M.R."/>
            <person name="Hittinger C.T."/>
            <person name="Goeker M."/>
            <person name="Salamov A.A."/>
            <person name="Wisecaver J.H."/>
            <person name="Long T.M."/>
            <person name="Calvey C.H."/>
            <person name="Aerts A.L."/>
            <person name="Barry K.W."/>
            <person name="Choi C."/>
            <person name="Clum A."/>
            <person name="Coughlan A.Y."/>
            <person name="Deshpande S."/>
            <person name="Douglass A.P."/>
            <person name="Hanson S.J."/>
            <person name="Klenk H.-P."/>
            <person name="LaButti K.M."/>
            <person name="Lapidus A."/>
            <person name="Lindquist E.A."/>
            <person name="Lipzen A.M."/>
            <person name="Meier-Kolthoff J.P."/>
            <person name="Ohm R.A."/>
            <person name="Otillar R.P."/>
            <person name="Pangilinan J.L."/>
            <person name="Peng Y."/>
            <person name="Rokas A."/>
            <person name="Rosa C.A."/>
            <person name="Scheuner C."/>
            <person name="Sibirny A.A."/>
            <person name="Slot J.C."/>
            <person name="Stielow J.B."/>
            <person name="Sun H."/>
            <person name="Kurtzman C.P."/>
            <person name="Blackwell M."/>
            <person name="Grigoriev I.V."/>
            <person name="Jeffries T.W."/>
        </authorList>
    </citation>
    <scope>NUCLEOTIDE SEQUENCE [LARGE SCALE GENOMIC DNA]</scope>
    <source>
        <strain evidence="8">NRRL Y-1626</strain>
    </source>
</reference>
<dbReference type="GO" id="GO:0016020">
    <property type="term" value="C:membrane"/>
    <property type="evidence" value="ECO:0007669"/>
    <property type="project" value="UniProtKB-SubCell"/>
</dbReference>
<keyword evidence="3 6" id="KW-0812">Transmembrane</keyword>
<dbReference type="PANTHER" id="PTHR12668">
    <property type="entry name" value="TRANSMEMBRANE PROTEIN 14, 15"/>
    <property type="match status" value="1"/>
</dbReference>
<evidence type="ECO:0000256" key="5">
    <source>
        <dbReference type="ARBA" id="ARBA00023136"/>
    </source>
</evidence>
<dbReference type="PANTHER" id="PTHR12668:SF53">
    <property type="entry name" value="TMEM14 PROTEIN HOMOLOG YJR085C"/>
    <property type="match status" value="1"/>
</dbReference>
<accession>A0A1B7TKE0</accession>